<evidence type="ECO:0000259" key="7">
    <source>
        <dbReference type="Pfam" id="PF04108"/>
    </source>
</evidence>
<name>A0AAV8TMV7_9ROSI</name>
<evidence type="ECO:0000256" key="1">
    <source>
        <dbReference type="ARBA" id="ARBA00022448"/>
    </source>
</evidence>
<dbReference type="GO" id="GO:0034517">
    <property type="term" value="P:ribophagy"/>
    <property type="evidence" value="ECO:0007669"/>
    <property type="project" value="TreeGrafter"/>
</dbReference>
<dbReference type="GO" id="GO:0034045">
    <property type="term" value="C:phagophore assembly site membrane"/>
    <property type="evidence" value="ECO:0007669"/>
    <property type="project" value="TreeGrafter"/>
</dbReference>
<keyword evidence="10" id="KW-1185">Reference proteome</keyword>
<evidence type="ECO:0000256" key="4">
    <source>
        <dbReference type="ARBA" id="ARBA00023054"/>
    </source>
</evidence>
<evidence type="ECO:0000259" key="8">
    <source>
        <dbReference type="Pfam" id="PF10377"/>
    </source>
</evidence>
<feature type="coiled-coil region" evidence="5">
    <location>
        <begin position="622"/>
        <end position="678"/>
    </location>
</feature>
<proteinExistence type="predicted"/>
<dbReference type="GO" id="GO:0034727">
    <property type="term" value="P:piecemeal microautophagy of the nucleus"/>
    <property type="evidence" value="ECO:0007669"/>
    <property type="project" value="TreeGrafter"/>
</dbReference>
<dbReference type="GO" id="GO:1990316">
    <property type="term" value="C:Atg1/ULK1 kinase complex"/>
    <property type="evidence" value="ECO:0007669"/>
    <property type="project" value="TreeGrafter"/>
</dbReference>
<feature type="coiled-coil region" evidence="5">
    <location>
        <begin position="825"/>
        <end position="887"/>
    </location>
</feature>
<feature type="domain" description="Autophagy protein ATG17-like" evidence="7">
    <location>
        <begin position="149"/>
        <end position="483"/>
    </location>
</feature>
<feature type="region of interest" description="Disordered" evidence="6">
    <location>
        <begin position="774"/>
        <end position="807"/>
    </location>
</feature>
<dbReference type="EMBL" id="JAIWQS010000004">
    <property type="protein sequence ID" value="KAJ8768246.1"/>
    <property type="molecule type" value="Genomic_DNA"/>
</dbReference>
<dbReference type="GO" id="GO:0019901">
    <property type="term" value="F:protein kinase binding"/>
    <property type="evidence" value="ECO:0007669"/>
    <property type="project" value="TreeGrafter"/>
</dbReference>
<evidence type="ECO:0000256" key="6">
    <source>
        <dbReference type="SAM" id="MobiDB-lite"/>
    </source>
</evidence>
<evidence type="ECO:0000313" key="9">
    <source>
        <dbReference type="EMBL" id="KAJ8768246.1"/>
    </source>
</evidence>
<dbReference type="GO" id="GO:0060090">
    <property type="term" value="F:molecular adaptor activity"/>
    <property type="evidence" value="ECO:0007669"/>
    <property type="project" value="TreeGrafter"/>
</dbReference>
<organism evidence="9 10">
    <name type="scientific">Erythroxylum novogranatense</name>
    <dbReference type="NCBI Taxonomy" id="1862640"/>
    <lineage>
        <taxon>Eukaryota</taxon>
        <taxon>Viridiplantae</taxon>
        <taxon>Streptophyta</taxon>
        <taxon>Embryophyta</taxon>
        <taxon>Tracheophyta</taxon>
        <taxon>Spermatophyta</taxon>
        <taxon>Magnoliopsida</taxon>
        <taxon>eudicotyledons</taxon>
        <taxon>Gunneridae</taxon>
        <taxon>Pentapetalae</taxon>
        <taxon>rosids</taxon>
        <taxon>fabids</taxon>
        <taxon>Malpighiales</taxon>
        <taxon>Erythroxylaceae</taxon>
        <taxon>Erythroxylum</taxon>
    </lineage>
</organism>
<keyword evidence="2" id="KW-0653">Protein transport</keyword>
<evidence type="ECO:0000313" key="10">
    <source>
        <dbReference type="Proteomes" id="UP001159364"/>
    </source>
</evidence>
<feature type="compositionally biased region" description="Basic and acidic residues" evidence="6">
    <location>
        <begin position="774"/>
        <end position="787"/>
    </location>
</feature>
<evidence type="ECO:0000256" key="3">
    <source>
        <dbReference type="ARBA" id="ARBA00023006"/>
    </source>
</evidence>
<dbReference type="PANTHER" id="PTHR13222:SF1">
    <property type="entry name" value="RB1-INDUCIBLE COILED-COIL PROTEIN 1"/>
    <property type="match status" value="1"/>
</dbReference>
<dbReference type="GO" id="GO:0015031">
    <property type="term" value="P:protein transport"/>
    <property type="evidence" value="ECO:0007669"/>
    <property type="project" value="UniProtKB-KW"/>
</dbReference>
<dbReference type="PANTHER" id="PTHR13222">
    <property type="entry name" value="RB1-INDUCIBLE COILED-COIL"/>
    <property type="match status" value="1"/>
</dbReference>
<dbReference type="Proteomes" id="UP001159364">
    <property type="component" value="Linkage Group LG04"/>
</dbReference>
<feature type="compositionally biased region" description="Polar residues" evidence="6">
    <location>
        <begin position="790"/>
        <end position="802"/>
    </location>
</feature>
<dbReference type="Pfam" id="PF04108">
    <property type="entry name" value="ATG17_like"/>
    <property type="match status" value="1"/>
</dbReference>
<keyword evidence="1" id="KW-0813">Transport</keyword>
<evidence type="ECO:0000256" key="5">
    <source>
        <dbReference type="SAM" id="Coils"/>
    </source>
</evidence>
<dbReference type="GO" id="GO:0061709">
    <property type="term" value="P:reticulophagy"/>
    <property type="evidence" value="ECO:0007669"/>
    <property type="project" value="TreeGrafter"/>
</dbReference>
<dbReference type="InterPro" id="IPR029071">
    <property type="entry name" value="Ubiquitin-like_domsf"/>
</dbReference>
<dbReference type="InterPro" id="IPR045326">
    <property type="entry name" value="ATG17-like_dom"/>
</dbReference>
<protein>
    <recommendedName>
        <fullName evidence="11">Autophagy-related protein 11</fullName>
    </recommendedName>
</protein>
<feature type="coiled-coil region" evidence="5">
    <location>
        <begin position="972"/>
        <end position="1010"/>
    </location>
</feature>
<evidence type="ECO:0008006" key="11">
    <source>
        <dbReference type="Google" id="ProtNLM"/>
    </source>
</evidence>
<reference evidence="9 10" key="1">
    <citation type="submission" date="2021-09" db="EMBL/GenBank/DDBJ databases">
        <title>Genomic insights and catalytic innovation underlie evolution of tropane alkaloids biosynthesis.</title>
        <authorList>
            <person name="Wang Y.-J."/>
            <person name="Tian T."/>
            <person name="Huang J.-P."/>
            <person name="Huang S.-X."/>
        </authorList>
    </citation>
    <scope>NUCLEOTIDE SEQUENCE [LARGE SCALE GENOMIC DNA]</scope>
    <source>
        <strain evidence="9">KIB-2018</strain>
        <tissue evidence="9">Leaf</tissue>
    </source>
</reference>
<feature type="region of interest" description="Disordered" evidence="6">
    <location>
        <begin position="97"/>
        <end position="127"/>
    </location>
</feature>
<comment type="caution">
    <text evidence="9">The sequence shown here is derived from an EMBL/GenBank/DDBJ whole genome shotgun (WGS) entry which is preliminary data.</text>
</comment>
<dbReference type="GO" id="GO:0000045">
    <property type="term" value="P:autophagosome assembly"/>
    <property type="evidence" value="ECO:0007669"/>
    <property type="project" value="InterPro"/>
</dbReference>
<dbReference type="SUPFAM" id="SSF54236">
    <property type="entry name" value="Ubiquitin-like"/>
    <property type="match status" value="1"/>
</dbReference>
<dbReference type="InterPro" id="IPR040040">
    <property type="entry name" value="ATG11"/>
</dbReference>
<feature type="domain" description="Autophagy-related protein 11 C-terminal" evidence="8">
    <location>
        <begin position="996"/>
        <end position="1137"/>
    </location>
</feature>
<keyword evidence="3" id="KW-0072">Autophagy</keyword>
<evidence type="ECO:0000256" key="2">
    <source>
        <dbReference type="ARBA" id="ARBA00022927"/>
    </source>
</evidence>
<dbReference type="InterPro" id="IPR019460">
    <property type="entry name" value="Atg11_C"/>
</dbReference>
<gene>
    <name evidence="9" type="ORF">K2173_021186</name>
</gene>
<sequence length="1150" mass="130265">MSSSMAEGMIHQDKLLVRIAENGNSFELDCDETTPVEAVMRYVDSVARINFNDQLILCQDMKLEPQRLLSAYKLPSSDREVFIFNKARLLNNSSPPLEQVHGLEDLDPPSPPPKCEPHPLDDDPDPSLKALPSYERQFRYHFHRGHVIYHRTQLNYEACESLLREQKVQGRALEVARDNLEQFFRFIHQSYTEFMKRYTQQHMVHKELLANLERDLKGLRSIKLHPALQSPACKYLIDFVKEENLKRAVENCSTSHKQFEKKVSEFKQMFSEVLRRINDLSTAKVLMSISNLEQSVKDHQPYINEQKSIMQSLSKDVNTVKKLVDDCLSCQFSSSLRPHDAVAALGPMYDVHDKSHLPKMEACGNAILELLKRCKNEKNEMILFVHRYMQKILYATSIVKDAKLQFPVFREAMQRQDVIFTDLKMVRAIGPAYRACLAEIIRRKFSMKLYMGMAGQLAERLATRRETEVRRREEFIKAHGSYIPRDILTSMGLHDVPSQCNVNVAPFDTNLLDIDIPDLERYAPEYLVGLPLKWDKHTSLRGSFSMSNDSSRSAEMDEIVVDNLEKDDTEELFEGSELVEIAGTSKLEVENAKLKADLASAIAHICTICPEVEFDSLDDSKAESLLKNAAEKTAEALQLKDRYGKHLQSMLEAKQKQCLSYEKRIQELEQRLSDQYSQGQKLPSSKDLSNVTHPAVKVNYKLEGSSGGEAHMPYASTSEPMDEVSCISSSFDAKLGIFTRQPTKGREGVDDNMMDSSGMLNTQLDSSMLEPHREELQVSDKDRKDKTVGQLGTSMTNSSTAESMCGPVNIPSEPAGKPKLGDNLISELQVMLSDKSNQLSETESKLKAAMEEVTMLSRELEISRKLLDESQMNCAHLENCLHEARKEAQTHLYAADRRASEYNSLRASFLKLRGLFERFRSTVLTAGGVNSFADSLSAFAQSLANSIGDKDDDASVDFQKCIKVLADRSRHHEELLEKLRKLEAGNDLLRKELEDKKELVTTLYKKHQLEKQASKEKICFNRLEVHEIAAFVLNAVGHYEAINRNCSNYYLSAESVALFTDHLPSRPTYIVGQIVHIGRQIVKLSPPSSIMSEHARKEQVDLLTSDPGNDRLTRNLGSTSNPYGLPIGCEFFIVTVAMLPDMAIRTPPPS</sequence>
<dbReference type="AlphaFoldDB" id="A0AAV8TMV7"/>
<keyword evidence="4 5" id="KW-0175">Coiled coil</keyword>
<dbReference type="Pfam" id="PF10377">
    <property type="entry name" value="ATG11"/>
    <property type="match status" value="1"/>
</dbReference>
<dbReference type="GO" id="GO:0000422">
    <property type="term" value="P:autophagy of mitochondrion"/>
    <property type="evidence" value="ECO:0007669"/>
    <property type="project" value="TreeGrafter"/>
</dbReference>
<accession>A0AAV8TMV7</accession>